<evidence type="ECO:0000256" key="2">
    <source>
        <dbReference type="ARBA" id="ARBA00010581"/>
    </source>
</evidence>
<dbReference type="GO" id="GO:0005886">
    <property type="term" value="C:plasma membrane"/>
    <property type="evidence" value="ECO:0007669"/>
    <property type="project" value="UniProtKB-SubCell"/>
</dbReference>
<evidence type="ECO:0000256" key="1">
    <source>
        <dbReference type="ARBA" id="ARBA00004651"/>
    </source>
</evidence>
<dbReference type="CDD" id="cd00386">
    <property type="entry name" value="Heme_Cu_Oxidase_III_like"/>
    <property type="match status" value="1"/>
</dbReference>
<evidence type="ECO:0000256" key="8">
    <source>
        <dbReference type="SAM" id="Phobius"/>
    </source>
</evidence>
<evidence type="ECO:0000259" key="9">
    <source>
        <dbReference type="PROSITE" id="PS50253"/>
    </source>
</evidence>
<dbReference type="InterPro" id="IPR013833">
    <property type="entry name" value="Cyt_c_oxidase_su3_a-hlx"/>
</dbReference>
<dbReference type="GO" id="GO:0019646">
    <property type="term" value="P:aerobic electron transport chain"/>
    <property type="evidence" value="ECO:0007669"/>
    <property type="project" value="InterPro"/>
</dbReference>
<dbReference type="SUPFAM" id="SSF81452">
    <property type="entry name" value="Cytochrome c oxidase subunit III-like"/>
    <property type="match status" value="1"/>
</dbReference>
<dbReference type="Gene3D" id="1.20.120.80">
    <property type="entry name" value="Cytochrome c oxidase, subunit III, four-helix bundle"/>
    <property type="match status" value="1"/>
</dbReference>
<dbReference type="InterPro" id="IPR035973">
    <property type="entry name" value="Cyt_c_oxidase_su3-like_sf"/>
</dbReference>
<evidence type="ECO:0000313" key="11">
    <source>
        <dbReference type="Proteomes" id="UP000198882"/>
    </source>
</evidence>
<feature type="transmembrane region" description="Helical" evidence="8">
    <location>
        <begin position="178"/>
        <end position="201"/>
    </location>
</feature>
<dbReference type="EMBL" id="FNFE01000006">
    <property type="protein sequence ID" value="SDK74542.1"/>
    <property type="molecule type" value="Genomic_DNA"/>
</dbReference>
<evidence type="ECO:0000256" key="7">
    <source>
        <dbReference type="SAM" id="MobiDB-lite"/>
    </source>
</evidence>
<comment type="similarity">
    <text evidence="2">Belongs to the cytochrome c oxidase subunit 3 family.</text>
</comment>
<dbReference type="Proteomes" id="UP000198882">
    <property type="component" value="Unassembled WGS sequence"/>
</dbReference>
<protein>
    <submittedName>
        <fullName evidence="10">Cytochrome c oxidase subunit 3</fullName>
    </submittedName>
</protein>
<feature type="transmembrane region" description="Helical" evidence="8">
    <location>
        <begin position="141"/>
        <end position="166"/>
    </location>
</feature>
<feature type="transmembrane region" description="Helical" evidence="8">
    <location>
        <begin position="71"/>
        <end position="94"/>
    </location>
</feature>
<reference evidence="11" key="1">
    <citation type="submission" date="2016-10" db="EMBL/GenBank/DDBJ databases">
        <authorList>
            <person name="Varghese N."/>
            <person name="Submissions S."/>
        </authorList>
    </citation>
    <scope>NUCLEOTIDE SEQUENCE [LARGE SCALE GENOMIC DNA]</scope>
    <source>
        <strain evidence="11">B4,CECT 8067,JCM 17497</strain>
    </source>
</reference>
<evidence type="ECO:0000256" key="6">
    <source>
        <dbReference type="ARBA" id="ARBA00023136"/>
    </source>
</evidence>
<dbReference type="AlphaFoldDB" id="A0A1G9EEG9"/>
<keyword evidence="11" id="KW-1185">Reference proteome</keyword>
<evidence type="ECO:0000256" key="5">
    <source>
        <dbReference type="ARBA" id="ARBA00022989"/>
    </source>
</evidence>
<feature type="transmembrane region" description="Helical" evidence="8">
    <location>
        <begin position="213"/>
        <end position="233"/>
    </location>
</feature>
<feature type="compositionally biased region" description="Basic and acidic residues" evidence="7">
    <location>
        <begin position="50"/>
        <end position="66"/>
    </location>
</feature>
<dbReference type="PANTHER" id="PTHR11403:SF2">
    <property type="entry name" value="CYTOCHROME BO(3) UBIQUINOL OXIDASE SUBUNIT 3"/>
    <property type="match status" value="1"/>
</dbReference>
<feature type="domain" description="Heme-copper oxidase subunit III family profile" evidence="9">
    <location>
        <begin position="67"/>
        <end position="319"/>
    </location>
</feature>
<dbReference type="FunFam" id="1.20.120.80:FF:000001">
    <property type="entry name" value="Cytochrome (Ubi)quinol oxidase subunit III"/>
    <property type="match status" value="1"/>
</dbReference>
<dbReference type="RefSeq" id="WP_090310750.1">
    <property type="nucleotide sequence ID" value="NZ_FNFE01000006.1"/>
</dbReference>
<sequence>MNAPFDGSDGRDDEPSETAATRADGAGHARDDQGELTDPGGPDGPIGPDSPHEPSDHDDHDEHEHRSRWPLVTGVGAGGLYGGVAIYLLGAAAGVVPPRLGIGLAVVGTVVLLAGVAGWVDEAFLAPARERAGQTKSRESYVSTTVLFLVTDVSTFGALFVYYFFIRVGAWPPETLPPLLTSLVLVNTLILIASSVTIHYAHEALHDDNRRRFLGLLGATLALGVIFLGGQALEYYEFIIHEGFTLGSGVFGSGFFALTGLHGLHVALGVGGIAVVFWRGLQGHYGPERDTSVATVSLYWHFVDLVWVFLVIVLYVGGTL</sequence>
<feature type="transmembrane region" description="Helical" evidence="8">
    <location>
        <begin position="298"/>
        <end position="317"/>
    </location>
</feature>
<keyword evidence="3" id="KW-1003">Cell membrane</keyword>
<keyword evidence="6 8" id="KW-0472">Membrane</keyword>
<organism evidence="10 11">
    <name type="scientific">Natronorubrum texcoconense</name>
    <dbReference type="NCBI Taxonomy" id="1095776"/>
    <lineage>
        <taxon>Archaea</taxon>
        <taxon>Methanobacteriati</taxon>
        <taxon>Methanobacteriota</taxon>
        <taxon>Stenosarchaea group</taxon>
        <taxon>Halobacteria</taxon>
        <taxon>Halobacteriales</taxon>
        <taxon>Natrialbaceae</taxon>
        <taxon>Natronorubrum</taxon>
    </lineage>
</organism>
<feature type="transmembrane region" description="Helical" evidence="8">
    <location>
        <begin position="100"/>
        <end position="120"/>
    </location>
</feature>
<accession>A0A1G9EEG9</accession>
<dbReference type="STRING" id="1095776.SAMN04515672_3886"/>
<dbReference type="Pfam" id="PF00510">
    <property type="entry name" value="COX3"/>
    <property type="match status" value="1"/>
</dbReference>
<evidence type="ECO:0000313" key="10">
    <source>
        <dbReference type="EMBL" id="SDK74542.1"/>
    </source>
</evidence>
<comment type="subcellular location">
    <subcellularLocation>
        <location evidence="1">Cell membrane</location>
        <topology evidence="1">Multi-pass membrane protein</topology>
    </subcellularLocation>
</comment>
<name>A0A1G9EEG9_9EURY</name>
<gene>
    <name evidence="10" type="ORF">SAMN04515672_3886</name>
</gene>
<evidence type="ECO:0000256" key="4">
    <source>
        <dbReference type="ARBA" id="ARBA00022692"/>
    </source>
</evidence>
<dbReference type="InterPro" id="IPR024791">
    <property type="entry name" value="Cyt_c/ubiquinol_Oxase_su3"/>
</dbReference>
<keyword evidence="4 8" id="KW-0812">Transmembrane</keyword>
<dbReference type="PROSITE" id="PS50253">
    <property type="entry name" value="COX3"/>
    <property type="match status" value="1"/>
</dbReference>
<dbReference type="PANTHER" id="PTHR11403">
    <property type="entry name" value="CYTOCHROME C OXIDASE SUBUNIT III"/>
    <property type="match status" value="1"/>
</dbReference>
<evidence type="ECO:0000256" key="3">
    <source>
        <dbReference type="ARBA" id="ARBA00022475"/>
    </source>
</evidence>
<dbReference type="InterPro" id="IPR000298">
    <property type="entry name" value="Cyt_c_oxidase-like_su3"/>
</dbReference>
<proteinExistence type="inferred from homology"/>
<keyword evidence="5 8" id="KW-1133">Transmembrane helix</keyword>
<dbReference type="OrthoDB" id="248633at2157"/>
<feature type="region of interest" description="Disordered" evidence="7">
    <location>
        <begin position="1"/>
        <end position="66"/>
    </location>
</feature>
<feature type="transmembrane region" description="Helical" evidence="8">
    <location>
        <begin position="253"/>
        <end position="278"/>
    </location>
</feature>
<dbReference type="GO" id="GO:0004129">
    <property type="term" value="F:cytochrome-c oxidase activity"/>
    <property type="evidence" value="ECO:0007669"/>
    <property type="project" value="InterPro"/>
</dbReference>